<name>A0ACB8G7D3_9SAUR</name>
<gene>
    <name evidence="1" type="ORF">K3G42_004987</name>
</gene>
<proteinExistence type="predicted"/>
<keyword evidence="2" id="KW-1185">Reference proteome</keyword>
<comment type="caution">
    <text evidence="1">The sequence shown here is derived from an EMBL/GenBank/DDBJ whole genome shotgun (WGS) entry which is preliminary data.</text>
</comment>
<dbReference type="EMBL" id="CM037614">
    <property type="protein sequence ID" value="KAH8015518.1"/>
    <property type="molecule type" value="Genomic_DNA"/>
</dbReference>
<dbReference type="Proteomes" id="UP000827872">
    <property type="component" value="Linkage Group LG01"/>
</dbReference>
<evidence type="ECO:0000313" key="2">
    <source>
        <dbReference type="Proteomes" id="UP000827872"/>
    </source>
</evidence>
<accession>A0ACB8G7D3</accession>
<organism evidence="1 2">
    <name type="scientific">Sphaerodactylus townsendi</name>
    <dbReference type="NCBI Taxonomy" id="933632"/>
    <lineage>
        <taxon>Eukaryota</taxon>
        <taxon>Metazoa</taxon>
        <taxon>Chordata</taxon>
        <taxon>Craniata</taxon>
        <taxon>Vertebrata</taxon>
        <taxon>Euteleostomi</taxon>
        <taxon>Lepidosauria</taxon>
        <taxon>Squamata</taxon>
        <taxon>Bifurcata</taxon>
        <taxon>Gekkota</taxon>
        <taxon>Sphaerodactylidae</taxon>
        <taxon>Sphaerodactylus</taxon>
    </lineage>
</organism>
<sequence length="122" mass="13954">MGIVVHDHLGRQSWDTPAGAATKNSSCRRYSEDFDQHRFVEALLVDLGPTQEERRASGSVTNRPLPRPKKKKTRRENRSALAVPYKPDKRFSAAGLRAHRKLRGDHRRPGLRWPSREGSMRS</sequence>
<evidence type="ECO:0000313" key="1">
    <source>
        <dbReference type="EMBL" id="KAH8015518.1"/>
    </source>
</evidence>
<reference evidence="1" key="1">
    <citation type="submission" date="2021-08" db="EMBL/GenBank/DDBJ databases">
        <title>The first chromosome-level gecko genome reveals the dynamic sex chromosomes of Neotropical dwarf geckos (Sphaerodactylidae: Sphaerodactylus).</title>
        <authorList>
            <person name="Pinto B.J."/>
            <person name="Keating S.E."/>
            <person name="Gamble T."/>
        </authorList>
    </citation>
    <scope>NUCLEOTIDE SEQUENCE</scope>
    <source>
        <strain evidence="1">TG3544</strain>
    </source>
</reference>
<protein>
    <submittedName>
        <fullName evidence="1">Uncharacterized protein</fullName>
    </submittedName>
</protein>